<protein>
    <recommendedName>
        <fullName evidence="5">Transposase</fullName>
    </recommendedName>
</protein>
<evidence type="ECO:0000313" key="4">
    <source>
        <dbReference type="Proteomes" id="UP001159428"/>
    </source>
</evidence>
<accession>A0AAU9X4W8</accession>
<dbReference type="EMBL" id="CALNXJ010000029">
    <property type="protein sequence ID" value="CAH3135618.1"/>
    <property type="molecule type" value="Genomic_DNA"/>
</dbReference>
<evidence type="ECO:0000313" key="3">
    <source>
        <dbReference type="EMBL" id="CAH3135618.1"/>
    </source>
</evidence>
<reference evidence="3 4" key="1">
    <citation type="submission" date="2022-05" db="EMBL/GenBank/DDBJ databases">
        <authorList>
            <consortium name="Genoscope - CEA"/>
            <person name="William W."/>
        </authorList>
    </citation>
    <scope>NUCLEOTIDE SEQUENCE [LARGE SCALE GENOMIC DNA]</scope>
</reference>
<comment type="caution">
    <text evidence="3">The sequence shown here is derived from an EMBL/GenBank/DDBJ whole genome shotgun (WGS) entry which is preliminary data.</text>
</comment>
<sequence length="511" mass="58761">MLSKFKVKSVGGGSFQTHFYHNREQSCALVQTQPSLIEVYEAEIRRLREENCNLKIQHNTMANQLNEVLAQLQQANAEKLLQKQRIIGTKNVFYNTKKDFWQLTPAARNNKKRKVRQLVAQSVEGLKEFEPIEIKFTVQGREVVIPLGHDAGDEKDNSTCRTTQHVLVAKDEGLISDEAYHELRMALPDEEREILPPISVLKQERNRQNGIIALYSIPEAKKGDGVRRDIKAILSQLLSIQSIKNTVQANGNELRLRFAADGRRTSNKIGTVMAVFNILNEQRHDCDHQYPIALYNGKEDYLEVKNCLGPVFAQVNDLQQNGIEVDGIHYKVIWYCCSDWKFLAMAYGLNAATGKYFCICKSASNILNYGLKDKFCRQYKYKMQCLLGIFLIKILLFNFFLVHDWPIERNLQQCMKNSAEKTTDGRKGSIHEPLISIPFTQVIVDTLHLFLRIMGLLFHQVIEFVINKKRMDILEKELENIGVPFKFFQVQCEDGSSQTQWTRLDGKNAHC</sequence>
<feature type="coiled-coil region" evidence="1">
    <location>
        <begin position="58"/>
        <end position="85"/>
    </location>
</feature>
<evidence type="ECO:0000256" key="1">
    <source>
        <dbReference type="SAM" id="Coils"/>
    </source>
</evidence>
<keyword evidence="2" id="KW-0812">Transmembrane</keyword>
<keyword evidence="2" id="KW-1133">Transmembrane helix</keyword>
<evidence type="ECO:0000256" key="2">
    <source>
        <dbReference type="SAM" id="Phobius"/>
    </source>
</evidence>
<organism evidence="3 4">
    <name type="scientific">Pocillopora meandrina</name>
    <dbReference type="NCBI Taxonomy" id="46732"/>
    <lineage>
        <taxon>Eukaryota</taxon>
        <taxon>Metazoa</taxon>
        <taxon>Cnidaria</taxon>
        <taxon>Anthozoa</taxon>
        <taxon>Hexacorallia</taxon>
        <taxon>Scleractinia</taxon>
        <taxon>Astrocoeniina</taxon>
        <taxon>Pocilloporidae</taxon>
        <taxon>Pocillopora</taxon>
    </lineage>
</organism>
<keyword evidence="1" id="KW-0175">Coiled coil</keyword>
<keyword evidence="2" id="KW-0472">Membrane</keyword>
<feature type="transmembrane region" description="Helical" evidence="2">
    <location>
        <begin position="381"/>
        <end position="401"/>
    </location>
</feature>
<dbReference type="PANTHER" id="PTHR31424">
    <property type="entry name" value="PROTEIN CBG23806"/>
    <property type="match status" value="1"/>
</dbReference>
<dbReference type="Proteomes" id="UP001159428">
    <property type="component" value="Unassembled WGS sequence"/>
</dbReference>
<proteinExistence type="predicted"/>
<dbReference type="PANTHER" id="PTHR31424:SF5">
    <property type="entry name" value="APPLE DOMAIN-CONTAINING PROTEIN"/>
    <property type="match status" value="1"/>
</dbReference>
<evidence type="ECO:0008006" key="5">
    <source>
        <dbReference type="Google" id="ProtNLM"/>
    </source>
</evidence>
<gene>
    <name evidence="3" type="ORF">PMEA_00016301</name>
</gene>
<keyword evidence="4" id="KW-1185">Reference proteome</keyword>
<name>A0AAU9X4W8_9CNID</name>
<dbReference type="AlphaFoldDB" id="A0AAU9X4W8"/>